<dbReference type="RefSeq" id="WP_212610391.1">
    <property type="nucleotide sequence ID" value="NZ_CP073910.1"/>
</dbReference>
<evidence type="ECO:0000256" key="8">
    <source>
        <dbReference type="ARBA" id="ARBA00023077"/>
    </source>
</evidence>
<evidence type="ECO:0000313" key="17">
    <source>
        <dbReference type="Proteomes" id="UP000681425"/>
    </source>
</evidence>
<evidence type="ECO:0000256" key="3">
    <source>
        <dbReference type="ARBA" id="ARBA00022452"/>
    </source>
</evidence>
<dbReference type="PANTHER" id="PTHR32552">
    <property type="entry name" value="FERRICHROME IRON RECEPTOR-RELATED"/>
    <property type="match status" value="1"/>
</dbReference>
<dbReference type="PROSITE" id="PS52016">
    <property type="entry name" value="TONB_DEPENDENT_REC_3"/>
    <property type="match status" value="1"/>
</dbReference>
<name>A0A975K9A8_9SPHN</name>
<comment type="similarity">
    <text evidence="11 12">Belongs to the TonB-dependent receptor family.</text>
</comment>
<dbReference type="InterPro" id="IPR036942">
    <property type="entry name" value="Beta-barrel_TonB_sf"/>
</dbReference>
<accession>A0A975K9A8</accession>
<keyword evidence="6" id="KW-0408">Iron</keyword>
<evidence type="ECO:0000256" key="13">
    <source>
        <dbReference type="SAM" id="SignalP"/>
    </source>
</evidence>
<keyword evidence="9 11" id="KW-0472">Membrane</keyword>
<keyword evidence="4" id="KW-0410">Iron transport</keyword>
<proteinExistence type="inferred from homology"/>
<dbReference type="InterPro" id="IPR039426">
    <property type="entry name" value="TonB-dep_rcpt-like"/>
</dbReference>
<comment type="subcellular location">
    <subcellularLocation>
        <location evidence="1 11">Cell outer membrane</location>
        <topology evidence="1 11">Multi-pass membrane protein</topology>
    </subcellularLocation>
</comment>
<reference evidence="16" key="1">
    <citation type="submission" date="2021-04" db="EMBL/GenBank/DDBJ databases">
        <title>Isolation of p-tert-butylphenol degrading bacteria Sphingobium phenoxybenzoativorans Tas13 from active sludge.</title>
        <authorList>
            <person name="Li Y."/>
        </authorList>
    </citation>
    <scope>NUCLEOTIDE SEQUENCE</scope>
    <source>
        <strain evidence="16">Tas13</strain>
    </source>
</reference>
<feature type="signal peptide" evidence="13">
    <location>
        <begin position="1"/>
        <end position="24"/>
    </location>
</feature>
<keyword evidence="2 11" id="KW-0813">Transport</keyword>
<protein>
    <submittedName>
        <fullName evidence="16">TonB-dependent receptor</fullName>
    </submittedName>
</protein>
<dbReference type="Pfam" id="PF00593">
    <property type="entry name" value="TonB_dep_Rec_b-barrel"/>
    <property type="match status" value="1"/>
</dbReference>
<organism evidence="16 17">
    <name type="scientific">Sphingobium phenoxybenzoativorans</name>
    <dbReference type="NCBI Taxonomy" id="1592790"/>
    <lineage>
        <taxon>Bacteria</taxon>
        <taxon>Pseudomonadati</taxon>
        <taxon>Pseudomonadota</taxon>
        <taxon>Alphaproteobacteria</taxon>
        <taxon>Sphingomonadales</taxon>
        <taxon>Sphingomonadaceae</taxon>
        <taxon>Sphingobium</taxon>
    </lineage>
</organism>
<evidence type="ECO:0000256" key="9">
    <source>
        <dbReference type="ARBA" id="ARBA00023136"/>
    </source>
</evidence>
<dbReference type="Pfam" id="PF07715">
    <property type="entry name" value="Plug"/>
    <property type="match status" value="1"/>
</dbReference>
<dbReference type="InterPro" id="IPR012910">
    <property type="entry name" value="Plug_dom"/>
</dbReference>
<dbReference type="PANTHER" id="PTHR32552:SF81">
    <property type="entry name" value="TONB-DEPENDENT OUTER MEMBRANE RECEPTOR"/>
    <property type="match status" value="1"/>
</dbReference>
<evidence type="ECO:0000256" key="1">
    <source>
        <dbReference type="ARBA" id="ARBA00004571"/>
    </source>
</evidence>
<dbReference type="EMBL" id="CP073910">
    <property type="protein sequence ID" value="QUT07184.1"/>
    <property type="molecule type" value="Genomic_DNA"/>
</dbReference>
<evidence type="ECO:0000256" key="2">
    <source>
        <dbReference type="ARBA" id="ARBA00022448"/>
    </source>
</evidence>
<feature type="chain" id="PRO_5037953272" evidence="13">
    <location>
        <begin position="25"/>
        <end position="796"/>
    </location>
</feature>
<evidence type="ECO:0000313" key="16">
    <source>
        <dbReference type="EMBL" id="QUT07184.1"/>
    </source>
</evidence>
<keyword evidence="16" id="KW-0675">Receptor</keyword>
<dbReference type="CDD" id="cd01347">
    <property type="entry name" value="ligand_gated_channel"/>
    <property type="match status" value="1"/>
</dbReference>
<evidence type="ECO:0000256" key="10">
    <source>
        <dbReference type="ARBA" id="ARBA00023237"/>
    </source>
</evidence>
<keyword evidence="17" id="KW-1185">Reference proteome</keyword>
<keyword evidence="8 12" id="KW-0798">TonB box</keyword>
<dbReference type="InterPro" id="IPR000531">
    <property type="entry name" value="Beta-barrel_TonB"/>
</dbReference>
<evidence type="ECO:0000256" key="11">
    <source>
        <dbReference type="PROSITE-ProRule" id="PRU01360"/>
    </source>
</evidence>
<evidence type="ECO:0000256" key="6">
    <source>
        <dbReference type="ARBA" id="ARBA00023004"/>
    </source>
</evidence>
<evidence type="ECO:0000256" key="12">
    <source>
        <dbReference type="RuleBase" id="RU003357"/>
    </source>
</evidence>
<dbReference type="Gene3D" id="2.40.170.20">
    <property type="entry name" value="TonB-dependent receptor, beta-barrel domain"/>
    <property type="match status" value="1"/>
</dbReference>
<evidence type="ECO:0000256" key="7">
    <source>
        <dbReference type="ARBA" id="ARBA00023065"/>
    </source>
</evidence>
<keyword evidence="5 11" id="KW-0812">Transmembrane</keyword>
<keyword evidence="10 11" id="KW-0998">Cell outer membrane</keyword>
<dbReference type="Proteomes" id="UP000681425">
    <property type="component" value="Chromosome"/>
</dbReference>
<keyword evidence="13" id="KW-0732">Signal</keyword>
<feature type="domain" description="TonB-dependent receptor-like beta-barrel" evidence="14">
    <location>
        <begin position="289"/>
        <end position="755"/>
    </location>
</feature>
<keyword evidence="3 11" id="KW-1134">Transmembrane beta strand</keyword>
<feature type="domain" description="TonB-dependent receptor plug" evidence="15">
    <location>
        <begin position="53"/>
        <end position="157"/>
    </location>
</feature>
<evidence type="ECO:0000256" key="5">
    <source>
        <dbReference type="ARBA" id="ARBA00022692"/>
    </source>
</evidence>
<evidence type="ECO:0000259" key="15">
    <source>
        <dbReference type="Pfam" id="PF07715"/>
    </source>
</evidence>
<keyword evidence="7" id="KW-0406">Ion transport</keyword>
<gene>
    <name evidence="16" type="ORF">KFK14_07150</name>
</gene>
<dbReference type="KEGG" id="spph:KFK14_07150"/>
<dbReference type="SUPFAM" id="SSF56935">
    <property type="entry name" value="Porins"/>
    <property type="match status" value="1"/>
</dbReference>
<evidence type="ECO:0000259" key="14">
    <source>
        <dbReference type="Pfam" id="PF00593"/>
    </source>
</evidence>
<dbReference type="GO" id="GO:0006826">
    <property type="term" value="P:iron ion transport"/>
    <property type="evidence" value="ECO:0007669"/>
    <property type="project" value="UniProtKB-KW"/>
</dbReference>
<dbReference type="GO" id="GO:0009279">
    <property type="term" value="C:cell outer membrane"/>
    <property type="evidence" value="ECO:0007669"/>
    <property type="project" value="UniProtKB-SubCell"/>
</dbReference>
<evidence type="ECO:0000256" key="4">
    <source>
        <dbReference type="ARBA" id="ARBA00022496"/>
    </source>
</evidence>
<dbReference type="AlphaFoldDB" id="A0A975K9A8"/>
<sequence>MRKIRGLLLVSAMAMPMLPSSAYAQDNAPQSGAVALEDIVVTAQKREQSILIAPVAITAVSGADLERKNISGLGDLQKIDPSLKFAPNYDPSQASISLRGVGSSTVTSTIDQSVALVLDGVTIGNATALEILGDVERVEILRGPQGTLFGKNASSGVVSVTTRAPKLGEFEGHVIASYGEREDAYLNGALNVPVGDTIALRVSGGYKHLKGTITDVVTGKDIDPTNIWGVRGKLLWEPSANFSALLSVDYSKRDRWCCGATSARAADPNFPPVPGTANGDIIQYGIVPGPRNTEAAFTFLPQGSGDFLNGSLALNYDANGWKFTSITGYSRSRQNFFIDLDTVSGDFASVGSPVSKYENYSQELRVASPTGGAIDFVAGLYFYHADVTGSTDLRFGQSLIDAAVGAPPPVGLGLPPGTLPPAVFTTRRRSEIESIAAFGQANWHLTDRLNLVAGLRFTRDTGKLKEFSQTADPLAAPTGLPAPFDLFPYCALNPCAAVEPQSYKNSAFSWRIGPQYEISDDIFVYASVARGYKAPGFNAVTIYNPAGPGSFDPTANLVLKEEIPTSYEVGMKARLWNGRVQVGVDFFHTKYKNYQAAAFFTPVGAPNAQVLQSADLTTKGVEFDLQAALTRSLSVRLSGAYIDAKYDDYPGLQCYPGQTVPTACLTPGALINGAGNQLIYSPKFAYQLSANYSQPNLIGGLTGSASVSWDWRDDVPFQANGSPLATQPSYGILGGEIGISDPQAGWSLSVYAVNLLDKRFVTNINDQPRPWGENAPLQSFGPDSFRRIGAKLRFDF</sequence>